<protein>
    <recommendedName>
        <fullName evidence="2">Smf/DprA SLOG domain-containing protein</fullName>
    </recommendedName>
</protein>
<organism evidence="3">
    <name type="scientific">marine sediment metagenome</name>
    <dbReference type="NCBI Taxonomy" id="412755"/>
    <lineage>
        <taxon>unclassified sequences</taxon>
        <taxon>metagenomes</taxon>
        <taxon>ecological metagenomes</taxon>
    </lineage>
</organism>
<proteinExistence type="inferred from homology"/>
<dbReference type="EMBL" id="LAZR01030057">
    <property type="protein sequence ID" value="KKL57753.1"/>
    <property type="molecule type" value="Genomic_DNA"/>
</dbReference>
<dbReference type="AlphaFoldDB" id="A0A0F9D7U0"/>
<dbReference type="InterPro" id="IPR003488">
    <property type="entry name" value="DprA"/>
</dbReference>
<evidence type="ECO:0000313" key="3">
    <source>
        <dbReference type="EMBL" id="KKL57753.1"/>
    </source>
</evidence>
<comment type="caution">
    <text evidence="3">The sequence shown here is derived from an EMBL/GenBank/DDBJ whole genome shotgun (WGS) entry which is preliminary data.</text>
</comment>
<evidence type="ECO:0000259" key="2">
    <source>
        <dbReference type="Pfam" id="PF02481"/>
    </source>
</evidence>
<sequence>MLRQFGSVENALGASVAGFTKIDGIGTRTAERISRSVDNFNVEKELALADKLGVFLIHLDDDRYPAPLKGIYDPPPVLYVKGTLQRSDNLAMAIVGSRRCSTYGSEQASRFGHILASSGLTIVSGMARGIDTAAHRGALSAQGRTIAVQGCGLANVFPPENVKLKGLIEESGACISELPLEYEPLSENFPARNRIIAGLSMGVVVIEATARSGALISAKAAMENNREVMAVPGKIDSPLSVGAHRLIKEGARLVDSVEDIMEAIGIIGDGLKGHVSGVATEVNERVEMPLFDVSQLSLSEYERKIFDCFDGDAVHVEDI</sequence>
<dbReference type="Gene3D" id="3.40.50.450">
    <property type="match status" value="1"/>
</dbReference>
<comment type="similarity">
    <text evidence="1">Belongs to the DprA/Smf family.</text>
</comment>
<accession>A0A0F9D7U0</accession>
<dbReference type="SUPFAM" id="SSF102405">
    <property type="entry name" value="MCP/YpsA-like"/>
    <property type="match status" value="1"/>
</dbReference>
<evidence type="ECO:0000256" key="1">
    <source>
        <dbReference type="ARBA" id="ARBA00006525"/>
    </source>
</evidence>
<dbReference type="Pfam" id="PF02481">
    <property type="entry name" value="DNA_processg_A"/>
    <property type="match status" value="1"/>
</dbReference>
<reference evidence="3" key="1">
    <citation type="journal article" date="2015" name="Nature">
        <title>Complex archaea that bridge the gap between prokaryotes and eukaryotes.</title>
        <authorList>
            <person name="Spang A."/>
            <person name="Saw J.H."/>
            <person name="Jorgensen S.L."/>
            <person name="Zaremba-Niedzwiedzka K."/>
            <person name="Martijn J."/>
            <person name="Lind A.E."/>
            <person name="van Eijk R."/>
            <person name="Schleper C."/>
            <person name="Guy L."/>
            <person name="Ettema T.J."/>
        </authorList>
    </citation>
    <scope>NUCLEOTIDE SEQUENCE</scope>
</reference>
<feature type="non-terminal residue" evidence="3">
    <location>
        <position position="319"/>
    </location>
</feature>
<name>A0A0F9D7U0_9ZZZZ</name>
<dbReference type="PANTHER" id="PTHR43022">
    <property type="entry name" value="PROTEIN SMF"/>
    <property type="match status" value="1"/>
</dbReference>
<feature type="domain" description="Smf/DprA SLOG" evidence="2">
    <location>
        <begin position="57"/>
        <end position="264"/>
    </location>
</feature>
<dbReference type="NCBIfam" id="TIGR00732">
    <property type="entry name" value="dprA"/>
    <property type="match status" value="1"/>
</dbReference>
<dbReference type="PANTHER" id="PTHR43022:SF1">
    <property type="entry name" value="PROTEIN SMF"/>
    <property type="match status" value="1"/>
</dbReference>
<dbReference type="GO" id="GO:0009294">
    <property type="term" value="P:DNA-mediated transformation"/>
    <property type="evidence" value="ECO:0007669"/>
    <property type="project" value="InterPro"/>
</dbReference>
<dbReference type="InterPro" id="IPR057666">
    <property type="entry name" value="DrpA_SLOG"/>
</dbReference>
<gene>
    <name evidence="3" type="ORF">LCGC14_2232240</name>
</gene>